<comment type="caution">
    <text evidence="2">The sequence shown here is derived from an EMBL/GenBank/DDBJ whole genome shotgun (WGS) entry which is preliminary data.</text>
</comment>
<dbReference type="AlphaFoldDB" id="A0ABD3N705"/>
<gene>
    <name evidence="2" type="ORF">ACHAWO_008675</name>
</gene>
<feature type="region of interest" description="Disordered" evidence="1">
    <location>
        <begin position="157"/>
        <end position="199"/>
    </location>
</feature>
<name>A0ABD3N705_9STRA</name>
<reference evidence="2 3" key="1">
    <citation type="submission" date="2024-10" db="EMBL/GenBank/DDBJ databases">
        <title>Updated reference genomes for cyclostephanoid diatoms.</title>
        <authorList>
            <person name="Roberts W.R."/>
            <person name="Alverson A.J."/>
        </authorList>
    </citation>
    <scope>NUCLEOTIDE SEQUENCE [LARGE SCALE GENOMIC DNA]</scope>
    <source>
        <strain evidence="2 3">AJA010-31</strain>
    </source>
</reference>
<feature type="compositionally biased region" description="Basic and acidic residues" evidence="1">
    <location>
        <begin position="157"/>
        <end position="167"/>
    </location>
</feature>
<feature type="compositionally biased region" description="Low complexity" evidence="1">
    <location>
        <begin position="18"/>
        <end position="42"/>
    </location>
</feature>
<sequence>MSHNFGTVVHLAPPVHHSTSNSVSSTYSRSSSSNHSETSSSKGSDNIFGFDIYGSDFGAFPSASLRQHAPDHGAWKKKPVVVVPPHKRESTMPILQKSAMTAFIASPSSSRWSDLVRTMRVENRINGWGFTSLHDDIDKMVDDCRARNIEETDKYDAVDLEKTHSSETDATTSSGSREDSPNSCWSSGEESTPSDETFTFDAKFPDEEMHPEVTTQEHKAQTRVSYPIKLAMIQFVRDPSPNAWAELVHSLREEKVRDASANEEKTFQDEIADAMIAPSSSYDSQSGWATFDDVSIANEQDVVVEHDYKSQQKCAMDAFLERPSHDRWTELVQSIRQERSREPELTCPTLLRLESKLEKLEEEASAAETESKESSSIGRSTTPRGGVHWQRFKHMGWVKGARTERNRQVSQVVKIDGYDEAKHYAV</sequence>
<proteinExistence type="predicted"/>
<organism evidence="2 3">
    <name type="scientific">Cyclotella atomus</name>
    <dbReference type="NCBI Taxonomy" id="382360"/>
    <lineage>
        <taxon>Eukaryota</taxon>
        <taxon>Sar</taxon>
        <taxon>Stramenopiles</taxon>
        <taxon>Ochrophyta</taxon>
        <taxon>Bacillariophyta</taxon>
        <taxon>Coscinodiscophyceae</taxon>
        <taxon>Thalassiosirophycidae</taxon>
        <taxon>Stephanodiscales</taxon>
        <taxon>Stephanodiscaceae</taxon>
        <taxon>Cyclotella</taxon>
    </lineage>
</organism>
<keyword evidence="3" id="KW-1185">Reference proteome</keyword>
<accession>A0ABD3N705</accession>
<evidence type="ECO:0000256" key="1">
    <source>
        <dbReference type="SAM" id="MobiDB-lite"/>
    </source>
</evidence>
<dbReference type="Proteomes" id="UP001530400">
    <property type="component" value="Unassembled WGS sequence"/>
</dbReference>
<feature type="region of interest" description="Disordered" evidence="1">
    <location>
        <begin position="1"/>
        <end position="42"/>
    </location>
</feature>
<evidence type="ECO:0000313" key="2">
    <source>
        <dbReference type="EMBL" id="KAL3771889.1"/>
    </source>
</evidence>
<protein>
    <submittedName>
        <fullName evidence="2">Uncharacterized protein</fullName>
    </submittedName>
</protein>
<dbReference type="EMBL" id="JALLPJ020001279">
    <property type="protein sequence ID" value="KAL3771889.1"/>
    <property type="molecule type" value="Genomic_DNA"/>
</dbReference>
<feature type="region of interest" description="Disordered" evidence="1">
    <location>
        <begin position="361"/>
        <end position="387"/>
    </location>
</feature>
<evidence type="ECO:0000313" key="3">
    <source>
        <dbReference type="Proteomes" id="UP001530400"/>
    </source>
</evidence>
<feature type="compositionally biased region" description="Polar residues" evidence="1">
    <location>
        <begin position="168"/>
        <end position="197"/>
    </location>
</feature>